<protein>
    <recommendedName>
        <fullName evidence="3">DUF559 domain-containing protein</fullName>
    </recommendedName>
</protein>
<proteinExistence type="predicted"/>
<dbReference type="OrthoDB" id="5176673at2"/>
<reference evidence="1 2" key="1">
    <citation type="submission" date="2015-03" db="EMBL/GenBank/DDBJ databases">
        <title>Luteipulveratus halotolerans sp. nov., a novel actinobacterium (Dermacoccaceae) from Sarawak, Malaysia.</title>
        <authorList>
            <person name="Juboi H."/>
            <person name="Basik A."/>
            <person name="Shamsul S.S."/>
            <person name="Arnold P."/>
            <person name="Schmitt E.K."/>
            <person name="Sanglier J.-J."/>
            <person name="Yeo T."/>
        </authorList>
    </citation>
    <scope>NUCLEOTIDE SEQUENCE [LARGE SCALE GENOMIC DNA]</scope>
    <source>
        <strain evidence="1 2">MN07-A0370</strain>
    </source>
</reference>
<dbReference type="KEGG" id="lmoi:VV02_03850"/>
<dbReference type="STRING" id="571913.VV02_03850"/>
<organism evidence="1 2">
    <name type="scientific">Luteipulveratus mongoliensis</name>
    <dbReference type="NCBI Taxonomy" id="571913"/>
    <lineage>
        <taxon>Bacteria</taxon>
        <taxon>Bacillati</taxon>
        <taxon>Actinomycetota</taxon>
        <taxon>Actinomycetes</taxon>
        <taxon>Micrococcales</taxon>
        <taxon>Dermacoccaceae</taxon>
        <taxon>Luteipulveratus</taxon>
    </lineage>
</organism>
<evidence type="ECO:0008006" key="3">
    <source>
        <dbReference type="Google" id="ProtNLM"/>
    </source>
</evidence>
<evidence type="ECO:0000313" key="2">
    <source>
        <dbReference type="Proteomes" id="UP000066480"/>
    </source>
</evidence>
<gene>
    <name evidence="1" type="ORF">VV02_03850</name>
</gene>
<accession>A0A0K1JES0</accession>
<dbReference type="EMBL" id="CP011112">
    <property type="protein sequence ID" value="AKU15197.1"/>
    <property type="molecule type" value="Genomic_DNA"/>
</dbReference>
<dbReference type="RefSeq" id="WP_052589957.1">
    <property type="nucleotide sequence ID" value="NZ_CP011112.1"/>
</dbReference>
<dbReference type="AlphaFoldDB" id="A0A0K1JES0"/>
<evidence type="ECO:0000313" key="1">
    <source>
        <dbReference type="EMBL" id="AKU15197.1"/>
    </source>
</evidence>
<sequence length="79" mass="9394">MIARTDFRVKGTRLLIEFDGLKKYRAAEGQDVLEKEKLREDDCRRLRWDFERFIWANLDSPALIHRRLTEGVQRCAEAA</sequence>
<name>A0A0K1JES0_9MICO</name>
<dbReference type="Proteomes" id="UP000066480">
    <property type="component" value="Chromosome"/>
</dbReference>
<keyword evidence="2" id="KW-1185">Reference proteome</keyword>